<evidence type="ECO:0000313" key="10">
    <source>
        <dbReference type="Proteomes" id="UP000256345"/>
    </source>
</evidence>
<dbReference type="AlphaFoldDB" id="A0AAC8QDK7"/>
<dbReference type="GO" id="GO:0022857">
    <property type="term" value="F:transmembrane transporter activity"/>
    <property type="evidence" value="ECO:0007669"/>
    <property type="project" value="InterPro"/>
</dbReference>
<keyword evidence="4 6" id="KW-1133">Transmembrane helix</keyword>
<dbReference type="InterPro" id="IPR036259">
    <property type="entry name" value="MFS_trans_sf"/>
</dbReference>
<dbReference type="InterPro" id="IPR000109">
    <property type="entry name" value="POT_fam"/>
</dbReference>
<feature type="transmembrane region" description="Helical" evidence="6">
    <location>
        <begin position="161"/>
        <end position="182"/>
    </location>
</feature>
<feature type="transmembrane region" description="Helical" evidence="6">
    <location>
        <begin position="309"/>
        <end position="330"/>
    </location>
</feature>
<dbReference type="SUPFAM" id="SSF103473">
    <property type="entry name" value="MFS general substrate transporter"/>
    <property type="match status" value="1"/>
</dbReference>
<feature type="transmembrane region" description="Helical" evidence="6">
    <location>
        <begin position="376"/>
        <end position="399"/>
    </location>
</feature>
<name>A0AAC8QDK7_9BACT</name>
<feature type="transmembrane region" description="Helical" evidence="6">
    <location>
        <begin position="439"/>
        <end position="457"/>
    </location>
</feature>
<accession>A0AAC8QDK7</accession>
<dbReference type="CDD" id="cd17347">
    <property type="entry name" value="MFS_SLC15A1_2_like"/>
    <property type="match status" value="1"/>
</dbReference>
<reference evidence="8 10" key="2">
    <citation type="submission" date="2018-08" db="EMBL/GenBank/DDBJ databases">
        <title>Genomic Encyclopedia of Archaeal and Bacterial Type Strains, Phase II (KMG-II): from individual species to whole genera.</title>
        <authorList>
            <person name="Goeker M."/>
        </authorList>
    </citation>
    <scope>NUCLEOTIDE SEQUENCE [LARGE SCALE GENOMIC DNA]</scope>
    <source>
        <strain evidence="8 10">DSM 2261</strain>
    </source>
</reference>
<feature type="transmembrane region" description="Helical" evidence="6">
    <location>
        <begin position="342"/>
        <end position="364"/>
    </location>
</feature>
<evidence type="ECO:0000256" key="6">
    <source>
        <dbReference type="SAM" id="Phobius"/>
    </source>
</evidence>
<dbReference type="GO" id="GO:0006857">
    <property type="term" value="P:oligopeptide transport"/>
    <property type="evidence" value="ECO:0007669"/>
    <property type="project" value="InterPro"/>
</dbReference>
<organism evidence="7 9">
    <name type="scientific">Archangium gephyra</name>
    <dbReference type="NCBI Taxonomy" id="48"/>
    <lineage>
        <taxon>Bacteria</taxon>
        <taxon>Pseudomonadati</taxon>
        <taxon>Myxococcota</taxon>
        <taxon>Myxococcia</taxon>
        <taxon>Myxococcales</taxon>
        <taxon>Cystobacterineae</taxon>
        <taxon>Archangiaceae</taxon>
        <taxon>Archangium</taxon>
    </lineage>
</organism>
<feature type="transmembrane region" description="Helical" evidence="6">
    <location>
        <begin position="121"/>
        <end position="140"/>
    </location>
</feature>
<dbReference type="RefSeq" id="WP_047859063.1">
    <property type="nucleotide sequence ID" value="NZ_CP011509.1"/>
</dbReference>
<evidence type="ECO:0000256" key="2">
    <source>
        <dbReference type="ARBA" id="ARBA00005982"/>
    </source>
</evidence>
<dbReference type="Proteomes" id="UP000035579">
    <property type="component" value="Chromosome"/>
</dbReference>
<feature type="transmembrane region" description="Helical" evidence="6">
    <location>
        <begin position="188"/>
        <end position="207"/>
    </location>
</feature>
<evidence type="ECO:0000313" key="7">
    <source>
        <dbReference type="EMBL" id="AKJ05546.1"/>
    </source>
</evidence>
<dbReference type="GO" id="GO:0016020">
    <property type="term" value="C:membrane"/>
    <property type="evidence" value="ECO:0007669"/>
    <property type="project" value="UniProtKB-SubCell"/>
</dbReference>
<feature type="transmembrane region" description="Helical" evidence="6">
    <location>
        <begin position="95"/>
        <end position="115"/>
    </location>
</feature>
<reference evidence="7 9" key="1">
    <citation type="submission" date="2015-05" db="EMBL/GenBank/DDBJ databases">
        <title>Genome assembly of Archangium gephyra DSM 2261.</title>
        <authorList>
            <person name="Sharma G."/>
            <person name="Subramanian S."/>
        </authorList>
    </citation>
    <scope>NUCLEOTIDE SEQUENCE [LARGE SCALE GENOMIC DNA]</scope>
    <source>
        <strain evidence="7 9">DSM 2261</strain>
    </source>
</reference>
<keyword evidence="10" id="KW-1185">Reference proteome</keyword>
<dbReference type="Gene3D" id="1.20.1250.20">
    <property type="entry name" value="MFS general substrate transporter like domains"/>
    <property type="match status" value="2"/>
</dbReference>
<gene>
    <name evidence="7" type="ORF">AA314_07172</name>
    <name evidence="8" type="ORF">ATI61_102607</name>
</gene>
<evidence type="ECO:0000256" key="4">
    <source>
        <dbReference type="ARBA" id="ARBA00022989"/>
    </source>
</evidence>
<dbReference type="InterPro" id="IPR018456">
    <property type="entry name" value="PTR2_symporter_CS"/>
</dbReference>
<keyword evidence="3 6" id="KW-0812">Transmembrane</keyword>
<dbReference type="FunFam" id="1.20.1250.20:FF:000651">
    <property type="entry name" value="Glutathione uptake transporter"/>
    <property type="match status" value="1"/>
</dbReference>
<feature type="transmembrane region" description="Helical" evidence="6">
    <location>
        <begin position="411"/>
        <end position="433"/>
    </location>
</feature>
<feature type="transmembrane region" description="Helical" evidence="6">
    <location>
        <begin position="69"/>
        <end position="88"/>
    </location>
</feature>
<proteinExistence type="inferred from homology"/>
<dbReference type="PROSITE" id="PS01022">
    <property type="entry name" value="PTR2_1"/>
    <property type="match status" value="1"/>
</dbReference>
<evidence type="ECO:0000256" key="1">
    <source>
        <dbReference type="ARBA" id="ARBA00004141"/>
    </source>
</evidence>
<dbReference type="KEGG" id="age:AA314_07172"/>
<evidence type="ECO:0000256" key="3">
    <source>
        <dbReference type="ARBA" id="ARBA00022692"/>
    </source>
</evidence>
<dbReference type="EMBL" id="QUMU01000002">
    <property type="protein sequence ID" value="REG36230.1"/>
    <property type="molecule type" value="Genomic_DNA"/>
</dbReference>
<sequence>MASPSTAAAPTATSSARFPPQIPFIIGNEACERFSFYGMRNILTVFLIDYLLRNAVPDEVARSAQAKSLMHLFMAGVYFFPLFGGYLADRWLGKYKVILSLSLVYCLGHACLAIFENNATGFYAGLVLISLGSGGIKPCVSAMVGDQFNESNKHLVKKVFAIFYWTINFGSFFASLTIPLTLKHFGPAVAFGIPGILMFIATVIFWMGRHHYVRVPPTGPNPHSFLKVVGSALRHRGQGSHWLDGAAKEHPTESVEGAKAVFRISALLLPTIPFFWMLFDQKASTWVIQARAMDPQVGPITFQPSQMQFINPALVMILIPFLVGVVYPALQRAGWELTPLRRMPLGLAVGAFSYVIAGYYQVLIERHTVLNISWQLLPYIVLTVSEILVSTTGLEFAYTQAPREMKGIMQSVWLLTSSLANIAVAIAAALNVFTGSGQFFFYGGLALLAAVGMALMARKFEVRDYYQLDTSGPVPDRAQPPLASLNK</sequence>
<keyword evidence="5 6" id="KW-0472">Membrane</keyword>
<dbReference type="EMBL" id="CP011509">
    <property type="protein sequence ID" value="AKJ05546.1"/>
    <property type="molecule type" value="Genomic_DNA"/>
</dbReference>
<comment type="similarity">
    <text evidence="2">Belongs to the major facilitator superfamily. Proton-dependent oligopeptide transporter (POT/PTR) (TC 2.A.17) family.</text>
</comment>
<evidence type="ECO:0000313" key="9">
    <source>
        <dbReference type="Proteomes" id="UP000035579"/>
    </source>
</evidence>
<dbReference type="Proteomes" id="UP000256345">
    <property type="component" value="Unassembled WGS sequence"/>
</dbReference>
<dbReference type="PANTHER" id="PTHR11654">
    <property type="entry name" value="OLIGOPEPTIDE TRANSPORTER-RELATED"/>
    <property type="match status" value="1"/>
</dbReference>
<evidence type="ECO:0000256" key="5">
    <source>
        <dbReference type="ARBA" id="ARBA00023136"/>
    </source>
</evidence>
<evidence type="ECO:0000313" key="8">
    <source>
        <dbReference type="EMBL" id="REG36230.1"/>
    </source>
</evidence>
<dbReference type="Pfam" id="PF00854">
    <property type="entry name" value="PTR2"/>
    <property type="match status" value="1"/>
</dbReference>
<comment type="subcellular location">
    <subcellularLocation>
        <location evidence="1">Membrane</location>
        <topology evidence="1">Multi-pass membrane protein</topology>
    </subcellularLocation>
</comment>
<protein>
    <submittedName>
        <fullName evidence="7">Di-/tripeptide transporter</fullName>
    </submittedName>
    <submittedName>
        <fullName evidence="8">POT family proton-dependent oligopeptide transporter</fullName>
    </submittedName>
</protein>